<name>A0A6A4R3K5_LUPAL</name>
<proteinExistence type="predicted"/>
<accession>A0A6A4R3K5</accession>
<dbReference type="Proteomes" id="UP000447434">
    <property type="component" value="Chromosome 1"/>
</dbReference>
<comment type="caution">
    <text evidence="1">The sequence shown here is derived from an EMBL/GenBank/DDBJ whole genome shotgun (WGS) entry which is preliminary data.</text>
</comment>
<evidence type="ECO:0000313" key="2">
    <source>
        <dbReference type="Proteomes" id="UP000447434"/>
    </source>
</evidence>
<protein>
    <submittedName>
        <fullName evidence="1">Uncharacterized protein</fullName>
    </submittedName>
</protein>
<organism evidence="1 2">
    <name type="scientific">Lupinus albus</name>
    <name type="common">White lupine</name>
    <name type="synonym">Lupinus termis</name>
    <dbReference type="NCBI Taxonomy" id="3870"/>
    <lineage>
        <taxon>Eukaryota</taxon>
        <taxon>Viridiplantae</taxon>
        <taxon>Streptophyta</taxon>
        <taxon>Embryophyta</taxon>
        <taxon>Tracheophyta</taxon>
        <taxon>Spermatophyta</taxon>
        <taxon>Magnoliopsida</taxon>
        <taxon>eudicotyledons</taxon>
        <taxon>Gunneridae</taxon>
        <taxon>Pentapetalae</taxon>
        <taxon>rosids</taxon>
        <taxon>fabids</taxon>
        <taxon>Fabales</taxon>
        <taxon>Fabaceae</taxon>
        <taxon>Papilionoideae</taxon>
        <taxon>50 kb inversion clade</taxon>
        <taxon>genistoids sensu lato</taxon>
        <taxon>core genistoids</taxon>
        <taxon>Genisteae</taxon>
        <taxon>Lupinus</taxon>
    </lineage>
</organism>
<keyword evidence="2" id="KW-1185">Reference proteome</keyword>
<dbReference type="AlphaFoldDB" id="A0A6A4R3K5"/>
<gene>
    <name evidence="1" type="ORF">Lalb_Chr01g0005521</name>
</gene>
<evidence type="ECO:0000313" key="1">
    <source>
        <dbReference type="EMBL" id="KAE9620670.1"/>
    </source>
</evidence>
<dbReference type="EMBL" id="WOCE01000001">
    <property type="protein sequence ID" value="KAE9620670.1"/>
    <property type="molecule type" value="Genomic_DNA"/>
</dbReference>
<reference evidence="2" key="1">
    <citation type="journal article" date="2020" name="Nat. Commun.">
        <title>Genome sequence of the cluster root forming white lupin.</title>
        <authorList>
            <person name="Hufnagel B."/>
            <person name="Marques A."/>
            <person name="Soriano A."/>
            <person name="Marques L."/>
            <person name="Divol F."/>
            <person name="Doumas P."/>
            <person name="Sallet E."/>
            <person name="Mancinotti D."/>
            <person name="Carrere S."/>
            <person name="Marande W."/>
            <person name="Arribat S."/>
            <person name="Keller J."/>
            <person name="Huneau C."/>
            <person name="Blein T."/>
            <person name="Aime D."/>
            <person name="Laguerre M."/>
            <person name="Taylor J."/>
            <person name="Schubert V."/>
            <person name="Nelson M."/>
            <person name="Geu-Flores F."/>
            <person name="Crespi M."/>
            <person name="Gallardo-Guerrero K."/>
            <person name="Delaux P.-M."/>
            <person name="Salse J."/>
            <person name="Berges H."/>
            <person name="Guyot R."/>
            <person name="Gouzy J."/>
            <person name="Peret B."/>
        </authorList>
    </citation>
    <scope>NUCLEOTIDE SEQUENCE [LARGE SCALE GENOMIC DNA]</scope>
    <source>
        <strain evidence="2">cv. Amiga</strain>
    </source>
</reference>
<sequence>MINFKRGFVSHMNCIYQIIKGKVVFGKQLQPINVECYCYCSFAPYPFSGVFNF</sequence>